<dbReference type="InterPro" id="IPR029063">
    <property type="entry name" value="SAM-dependent_MTases_sf"/>
</dbReference>
<reference evidence="3 4" key="1">
    <citation type="submission" date="2016-10" db="EMBL/GenBank/DDBJ databases">
        <authorList>
            <person name="Cai Z."/>
        </authorList>
    </citation>
    <scope>NUCLEOTIDE SEQUENCE [LARGE SCALE GENOMIC DNA]</scope>
</reference>
<gene>
    <name evidence="3" type="ORF">BQ4739_LOCUS12555</name>
</gene>
<organism evidence="3 4">
    <name type="scientific">Tetradesmus obliquus</name>
    <name type="common">Green alga</name>
    <name type="synonym">Acutodesmus obliquus</name>
    <dbReference type="NCBI Taxonomy" id="3088"/>
    <lineage>
        <taxon>Eukaryota</taxon>
        <taxon>Viridiplantae</taxon>
        <taxon>Chlorophyta</taxon>
        <taxon>core chlorophytes</taxon>
        <taxon>Chlorophyceae</taxon>
        <taxon>CS clade</taxon>
        <taxon>Sphaeropleales</taxon>
        <taxon>Scenedesmaceae</taxon>
        <taxon>Tetradesmus</taxon>
    </lineage>
</organism>
<accession>A0A383W5T0</accession>
<dbReference type="NCBIfam" id="TIGR01444">
    <property type="entry name" value="fkbM_fam"/>
    <property type="match status" value="1"/>
</dbReference>
<dbReference type="Gene3D" id="3.40.50.150">
    <property type="entry name" value="Vaccinia Virus protein VP39"/>
    <property type="match status" value="1"/>
</dbReference>
<protein>
    <recommendedName>
        <fullName evidence="2">Methyltransferase FkbM domain-containing protein</fullName>
    </recommendedName>
</protein>
<dbReference type="Pfam" id="PF05050">
    <property type="entry name" value="Methyltransf_21"/>
    <property type="match status" value="1"/>
</dbReference>
<keyword evidence="4" id="KW-1185">Reference proteome</keyword>
<sequence>MQIEFVGKHILRTKTPFQAELLGPLLDAVRPGSTVIDAGGPEPGSNSSSSSSSSSVGSGLVSLPGHSVWWWWLAAAAAQTVGASSILDAVRPGSTVVDAGANMGDFTIFFAAAAGPTGAVYAFEPQARMYQLLCTNMIINGLLQIQPMRNALSHEPGQLQLSGKVTDGSAGGMAYKDADRNDKVNLNYGGMRLGVGGETVQAITLDSLNLTDVSLIKVDIQGAEKPMFYGAQETIKRNLPVIAYEKQELAMAAAVDAELHLPQHVKDFNIEVFLKALGYTTQNAGYDNIMWPAGRQWGTSGATAAGRRRMLALPPRRR</sequence>
<dbReference type="AlphaFoldDB" id="A0A383W5T0"/>
<feature type="domain" description="Methyltransferase FkbM" evidence="2">
    <location>
        <begin position="98"/>
        <end position="279"/>
    </location>
</feature>
<feature type="region of interest" description="Disordered" evidence="1">
    <location>
        <begin position="33"/>
        <end position="54"/>
    </location>
</feature>
<evidence type="ECO:0000259" key="2">
    <source>
        <dbReference type="Pfam" id="PF05050"/>
    </source>
</evidence>
<proteinExistence type="predicted"/>
<dbReference type="PANTHER" id="PTHR34203:SF15">
    <property type="entry name" value="SLL1173 PROTEIN"/>
    <property type="match status" value="1"/>
</dbReference>
<dbReference type="Proteomes" id="UP000256970">
    <property type="component" value="Unassembled WGS sequence"/>
</dbReference>
<dbReference type="SUPFAM" id="SSF53335">
    <property type="entry name" value="S-adenosyl-L-methionine-dependent methyltransferases"/>
    <property type="match status" value="1"/>
</dbReference>
<name>A0A383W5T0_TETOB</name>
<dbReference type="InterPro" id="IPR052514">
    <property type="entry name" value="SAM-dependent_MTase"/>
</dbReference>
<dbReference type="PANTHER" id="PTHR34203">
    <property type="entry name" value="METHYLTRANSFERASE, FKBM FAMILY PROTEIN"/>
    <property type="match status" value="1"/>
</dbReference>
<dbReference type="EMBL" id="FNXT01001130">
    <property type="protein sequence ID" value="SZX72374.1"/>
    <property type="molecule type" value="Genomic_DNA"/>
</dbReference>
<dbReference type="InterPro" id="IPR006342">
    <property type="entry name" value="FkbM_mtfrase"/>
</dbReference>
<evidence type="ECO:0000313" key="4">
    <source>
        <dbReference type="Proteomes" id="UP000256970"/>
    </source>
</evidence>
<feature type="compositionally biased region" description="Low complexity" evidence="1">
    <location>
        <begin position="39"/>
        <end position="54"/>
    </location>
</feature>
<evidence type="ECO:0000256" key="1">
    <source>
        <dbReference type="SAM" id="MobiDB-lite"/>
    </source>
</evidence>
<evidence type="ECO:0000313" key="3">
    <source>
        <dbReference type="EMBL" id="SZX72374.1"/>
    </source>
</evidence>